<reference evidence="1 2" key="1">
    <citation type="journal article" date="2018" name="Front. Plant Sci.">
        <title>Red Clover (Trifolium pratense) and Zigzag Clover (T. medium) - A Picture of Genomic Similarities and Differences.</title>
        <authorList>
            <person name="Dluhosova J."/>
            <person name="Istvanek J."/>
            <person name="Nedelnik J."/>
            <person name="Repkova J."/>
        </authorList>
    </citation>
    <scope>NUCLEOTIDE SEQUENCE [LARGE SCALE GENOMIC DNA]</scope>
    <source>
        <strain evidence="2">cv. 10/8</strain>
        <tissue evidence="1">Leaf</tissue>
    </source>
</reference>
<sequence>METRIDIAPSSRDVNFICEWRFSRELPRLGIRRWRIFPVGMGMKEKVPPREVWGWGRDFIPRPAETPSPKTLL</sequence>
<proteinExistence type="predicted"/>
<accession>A0A392SU50</accession>
<keyword evidence="2" id="KW-1185">Reference proteome</keyword>
<name>A0A392SU50_9FABA</name>
<evidence type="ECO:0000313" key="1">
    <source>
        <dbReference type="EMBL" id="MCI52363.1"/>
    </source>
</evidence>
<feature type="non-terminal residue" evidence="1">
    <location>
        <position position="73"/>
    </location>
</feature>
<organism evidence="1 2">
    <name type="scientific">Trifolium medium</name>
    <dbReference type="NCBI Taxonomy" id="97028"/>
    <lineage>
        <taxon>Eukaryota</taxon>
        <taxon>Viridiplantae</taxon>
        <taxon>Streptophyta</taxon>
        <taxon>Embryophyta</taxon>
        <taxon>Tracheophyta</taxon>
        <taxon>Spermatophyta</taxon>
        <taxon>Magnoliopsida</taxon>
        <taxon>eudicotyledons</taxon>
        <taxon>Gunneridae</taxon>
        <taxon>Pentapetalae</taxon>
        <taxon>rosids</taxon>
        <taxon>fabids</taxon>
        <taxon>Fabales</taxon>
        <taxon>Fabaceae</taxon>
        <taxon>Papilionoideae</taxon>
        <taxon>50 kb inversion clade</taxon>
        <taxon>NPAAA clade</taxon>
        <taxon>Hologalegina</taxon>
        <taxon>IRL clade</taxon>
        <taxon>Trifolieae</taxon>
        <taxon>Trifolium</taxon>
    </lineage>
</organism>
<dbReference type="Proteomes" id="UP000265520">
    <property type="component" value="Unassembled WGS sequence"/>
</dbReference>
<dbReference type="AlphaFoldDB" id="A0A392SU50"/>
<evidence type="ECO:0000313" key="2">
    <source>
        <dbReference type="Proteomes" id="UP000265520"/>
    </source>
</evidence>
<protein>
    <submittedName>
        <fullName evidence="1">Uncharacterized protein</fullName>
    </submittedName>
</protein>
<dbReference type="EMBL" id="LXQA010446125">
    <property type="protein sequence ID" value="MCI52363.1"/>
    <property type="molecule type" value="Genomic_DNA"/>
</dbReference>
<comment type="caution">
    <text evidence="1">The sequence shown here is derived from an EMBL/GenBank/DDBJ whole genome shotgun (WGS) entry which is preliminary data.</text>
</comment>